<keyword evidence="2" id="KW-0675">Receptor</keyword>
<dbReference type="Proteomes" id="UP001627408">
    <property type="component" value="Unassembled WGS sequence"/>
</dbReference>
<dbReference type="EMBL" id="JBHDIY010000002">
    <property type="protein sequence ID" value="MFL4468361.1"/>
    <property type="molecule type" value="Genomic_DNA"/>
</dbReference>
<comment type="caution">
    <text evidence="2">The sequence shown here is derived from an EMBL/GenBank/DDBJ whole genome shotgun (WGS) entry which is preliminary data.</text>
</comment>
<reference evidence="2 3" key="1">
    <citation type="submission" date="2024-08" db="EMBL/GenBank/DDBJ databases">
        <title>Tateyamaria sp. nov., isolated from marine algae.</title>
        <authorList>
            <person name="Choi B.J."/>
            <person name="Kim J.M."/>
            <person name="Lee J.K."/>
            <person name="Choi D.G."/>
            <person name="Bayburt H."/>
            <person name="Baek J.H."/>
            <person name="Han D.M."/>
            <person name="Jeon C.O."/>
        </authorList>
    </citation>
    <scope>NUCLEOTIDE SEQUENCE [LARGE SCALE GENOMIC DNA]</scope>
    <source>
        <strain evidence="2 3">KMU-156</strain>
    </source>
</reference>
<dbReference type="Pfam" id="PF13676">
    <property type="entry name" value="TIR_2"/>
    <property type="match status" value="1"/>
</dbReference>
<dbReference type="Gene3D" id="3.40.50.10140">
    <property type="entry name" value="Toll/interleukin-1 receptor homology (TIR) domain"/>
    <property type="match status" value="1"/>
</dbReference>
<evidence type="ECO:0000313" key="3">
    <source>
        <dbReference type="Proteomes" id="UP001627408"/>
    </source>
</evidence>
<name>A0ABW8UMK8_9RHOB</name>
<dbReference type="InterPro" id="IPR035897">
    <property type="entry name" value="Toll_tir_struct_dom_sf"/>
</dbReference>
<organism evidence="2 3">
    <name type="scientific">Tateyamaria armeniaca</name>
    <dbReference type="NCBI Taxonomy" id="2518930"/>
    <lineage>
        <taxon>Bacteria</taxon>
        <taxon>Pseudomonadati</taxon>
        <taxon>Pseudomonadota</taxon>
        <taxon>Alphaproteobacteria</taxon>
        <taxon>Rhodobacterales</taxon>
        <taxon>Roseobacteraceae</taxon>
        <taxon>Tateyamaria</taxon>
    </lineage>
</organism>
<accession>A0ABW8UMK8</accession>
<dbReference type="InterPro" id="IPR000157">
    <property type="entry name" value="TIR_dom"/>
</dbReference>
<sequence length="272" mass="29654">MKDSIPPFVFVSYSRADLRLVMDLSERLRGRGCQTWVDVENLRPGDTWKAAIESALHAADAMVLIVSRKSVESVWTSVEVRLARGCGLRIIPILIEPVALSELPDTVTEFQVLNLNGASRRTLVASAADAVAACLGLAPRDDPAPATAPRPLWIEAHPKGVADPWHHQHEPHRPVDSLRLRLDVPFDPVRWASVMDLADTAPRATLLLPRTVASHEAVVLAAALSGRVGPERVQVVTDFPTDSALHRFAPILQIEVLSQVRGALCLDAKEAI</sequence>
<evidence type="ECO:0000313" key="2">
    <source>
        <dbReference type="EMBL" id="MFL4468361.1"/>
    </source>
</evidence>
<protein>
    <submittedName>
        <fullName evidence="2">Toll/interleukin-1 receptor domain-containing protein</fullName>
    </submittedName>
</protein>
<dbReference type="SUPFAM" id="SSF52200">
    <property type="entry name" value="Toll/Interleukin receptor TIR domain"/>
    <property type="match status" value="1"/>
</dbReference>
<proteinExistence type="predicted"/>
<dbReference type="PROSITE" id="PS50104">
    <property type="entry name" value="TIR"/>
    <property type="match status" value="1"/>
</dbReference>
<feature type="domain" description="TIR" evidence="1">
    <location>
        <begin position="5"/>
        <end position="135"/>
    </location>
</feature>
<gene>
    <name evidence="2" type="ORF">ACERZ8_00185</name>
</gene>
<dbReference type="RefSeq" id="WP_407590115.1">
    <property type="nucleotide sequence ID" value="NZ_JBHDIY010000002.1"/>
</dbReference>
<dbReference type="SMART" id="SM00255">
    <property type="entry name" value="TIR"/>
    <property type="match status" value="1"/>
</dbReference>
<keyword evidence="3" id="KW-1185">Reference proteome</keyword>
<evidence type="ECO:0000259" key="1">
    <source>
        <dbReference type="PROSITE" id="PS50104"/>
    </source>
</evidence>